<dbReference type="PANTHER" id="PTHR12526">
    <property type="entry name" value="GLYCOSYLTRANSFERASE"/>
    <property type="match status" value="1"/>
</dbReference>
<protein>
    <submittedName>
        <fullName evidence="3">Glycosyltransferase involved in cell wall biosynthesis</fullName>
    </submittedName>
</protein>
<evidence type="ECO:0000259" key="2">
    <source>
        <dbReference type="Pfam" id="PF13439"/>
    </source>
</evidence>
<evidence type="ECO:0000313" key="3">
    <source>
        <dbReference type="EMBL" id="RIA43891.1"/>
    </source>
</evidence>
<dbReference type="InterPro" id="IPR001296">
    <property type="entry name" value="Glyco_trans_1"/>
</dbReference>
<feature type="domain" description="Glycosyltransferase subfamily 4-like N-terminal" evidence="2">
    <location>
        <begin position="110"/>
        <end position="228"/>
    </location>
</feature>
<dbReference type="GO" id="GO:0016757">
    <property type="term" value="F:glycosyltransferase activity"/>
    <property type="evidence" value="ECO:0007669"/>
    <property type="project" value="InterPro"/>
</dbReference>
<dbReference type="Gene3D" id="3.40.50.2000">
    <property type="entry name" value="Glycogen Phosphorylase B"/>
    <property type="match status" value="2"/>
</dbReference>
<comment type="caution">
    <text evidence="3">The sequence shown here is derived from an EMBL/GenBank/DDBJ whole genome shotgun (WGS) entry which is preliminary data.</text>
</comment>
<name>A0A397PE16_9SPHN</name>
<keyword evidence="4" id="KW-1185">Reference proteome</keyword>
<organism evidence="3 4">
    <name type="scientific">Hephaestia caeni</name>
    <dbReference type="NCBI Taxonomy" id="645617"/>
    <lineage>
        <taxon>Bacteria</taxon>
        <taxon>Pseudomonadati</taxon>
        <taxon>Pseudomonadota</taxon>
        <taxon>Alphaproteobacteria</taxon>
        <taxon>Sphingomonadales</taxon>
        <taxon>Sphingomonadaceae</taxon>
        <taxon>Hephaestia</taxon>
    </lineage>
</organism>
<feature type="domain" description="Glycosyl transferase family 1" evidence="1">
    <location>
        <begin position="238"/>
        <end position="391"/>
    </location>
</feature>
<proteinExistence type="predicted"/>
<dbReference type="AlphaFoldDB" id="A0A397PE16"/>
<dbReference type="PANTHER" id="PTHR12526:SF635">
    <property type="entry name" value="GLYCOSYL TRANSFERASE GROUP 1"/>
    <property type="match status" value="1"/>
</dbReference>
<dbReference type="Proteomes" id="UP000266568">
    <property type="component" value="Unassembled WGS sequence"/>
</dbReference>
<dbReference type="Pfam" id="PF00534">
    <property type="entry name" value="Glycos_transf_1"/>
    <property type="match status" value="1"/>
</dbReference>
<sequence>MPVAGGLCQPESASIREHLLTFSRYDGAMLRVLTLATLFPDATRPNFGVFVERQTLGLAAYAEVDLRLVAPIGLPPWPLTRHPRYRALAGLPRHEMWKGLDTLRPRFLTVPGTGGRRHVAALVRALVPVIDALREEFPFDVIDAEFFFPDGPAAIALGQRYGVPVSIKARGADIHHWGHGPTGRQVVAAGHGAAGMLAVSEAMKRDMAALGLPAENIRVHRTGVDLDRFAPLDRPTAKSALGVTGPLVVAVGALIERKGHAIVIEAMRGVPDATLLIAGDGPERGRLDALIARLGLTDRVRLLGAVPHADLPRLIAAADVSALASSSEGLANAWVESLACGTPVVITDAGGARELVRDAAAGRVVARTAPAFAAAIKEVLAHPPSPEETRRSALPFTWEANTAALYAHLAGL</sequence>
<evidence type="ECO:0000313" key="4">
    <source>
        <dbReference type="Proteomes" id="UP000266568"/>
    </source>
</evidence>
<reference evidence="3 4" key="1">
    <citation type="submission" date="2018-08" db="EMBL/GenBank/DDBJ databases">
        <title>Genomic Encyclopedia of Type Strains, Phase IV (KMG-IV): sequencing the most valuable type-strain genomes for metagenomic binning, comparative biology and taxonomic classification.</title>
        <authorList>
            <person name="Goeker M."/>
        </authorList>
    </citation>
    <scope>NUCLEOTIDE SEQUENCE [LARGE SCALE GENOMIC DNA]</scope>
    <source>
        <strain evidence="3 4">DSM 25527</strain>
    </source>
</reference>
<dbReference type="Pfam" id="PF13439">
    <property type="entry name" value="Glyco_transf_4"/>
    <property type="match status" value="1"/>
</dbReference>
<evidence type="ECO:0000259" key="1">
    <source>
        <dbReference type="Pfam" id="PF00534"/>
    </source>
</evidence>
<dbReference type="InterPro" id="IPR028098">
    <property type="entry name" value="Glyco_trans_4-like_N"/>
</dbReference>
<dbReference type="EMBL" id="QXDC01000003">
    <property type="protein sequence ID" value="RIA43891.1"/>
    <property type="molecule type" value="Genomic_DNA"/>
</dbReference>
<gene>
    <name evidence="3" type="ORF">DFR49_2122</name>
</gene>
<accession>A0A397PE16</accession>
<dbReference type="SUPFAM" id="SSF53756">
    <property type="entry name" value="UDP-Glycosyltransferase/glycogen phosphorylase"/>
    <property type="match status" value="1"/>
</dbReference>
<keyword evidence="3" id="KW-0808">Transferase</keyword>